<dbReference type="RefSeq" id="WP_301663545.1">
    <property type="nucleotide sequence ID" value="NZ_VCYH01000003.1"/>
</dbReference>
<evidence type="ECO:0000313" key="2">
    <source>
        <dbReference type="EMBL" id="MDN7024443.1"/>
    </source>
</evidence>
<feature type="region of interest" description="Disordered" evidence="1">
    <location>
        <begin position="31"/>
        <end position="65"/>
    </location>
</feature>
<proteinExistence type="predicted"/>
<comment type="caution">
    <text evidence="2">The sequence shown here is derived from an EMBL/GenBank/DDBJ whole genome shotgun (WGS) entry which is preliminary data.</text>
</comment>
<feature type="compositionally biased region" description="Pro residues" evidence="1">
    <location>
        <begin position="56"/>
        <end position="65"/>
    </location>
</feature>
<organism evidence="2 3">
    <name type="scientific">Methanoculleus frigidifontis</name>
    <dbReference type="NCBI Taxonomy" id="2584085"/>
    <lineage>
        <taxon>Archaea</taxon>
        <taxon>Methanobacteriati</taxon>
        <taxon>Methanobacteriota</taxon>
        <taxon>Stenosarchaea group</taxon>
        <taxon>Methanomicrobia</taxon>
        <taxon>Methanomicrobiales</taxon>
        <taxon>Methanomicrobiaceae</taxon>
        <taxon>Methanoculleus</taxon>
    </lineage>
</organism>
<keyword evidence="3" id="KW-1185">Reference proteome</keyword>
<accession>A0ABT8M928</accession>
<evidence type="ECO:0000256" key="1">
    <source>
        <dbReference type="SAM" id="MobiDB-lite"/>
    </source>
</evidence>
<dbReference type="Proteomes" id="UP001168338">
    <property type="component" value="Unassembled WGS sequence"/>
</dbReference>
<name>A0ABT8M928_9EURY</name>
<reference evidence="2" key="1">
    <citation type="submission" date="2019-05" db="EMBL/GenBank/DDBJ databases">
        <title>Methanoculleus sp. FWC-SCC1, a methanogenic archaeon isolated from deep marine cold seep.</title>
        <authorList>
            <person name="Chen Y.-W."/>
            <person name="Chen S.-C."/>
            <person name="Teng N.-H."/>
            <person name="Lai M.-C."/>
        </authorList>
    </citation>
    <scope>NUCLEOTIDE SEQUENCE</scope>
    <source>
        <strain evidence="2">FWC-SCC1</strain>
    </source>
</reference>
<sequence>MERGDVISILAALIIVSLIAVVFNPAAGEDQAGQGEIQTPGETPYRPPDAGAAEPSPSPTAPPVPEPYRIRYNPDYLTYPRHLLPPNMGTFGGSDILWKSNRTIPFAYVEESGGGLTETFSVPYPVWRMNCTVYAERRPHAAHISFILVDAGDGTIVEGAELWYSGSVVKNVQSSDAEYYLIVGCDAVDRYRIDFETLPAYASA</sequence>
<gene>
    <name evidence="2" type="ORF">FGU65_05995</name>
</gene>
<dbReference type="EMBL" id="VCYH01000003">
    <property type="protein sequence ID" value="MDN7024443.1"/>
    <property type="molecule type" value="Genomic_DNA"/>
</dbReference>
<evidence type="ECO:0000313" key="3">
    <source>
        <dbReference type="Proteomes" id="UP001168338"/>
    </source>
</evidence>
<protein>
    <submittedName>
        <fullName evidence="2">Uncharacterized protein</fullName>
    </submittedName>
</protein>